<dbReference type="EMBL" id="QVFD01000002">
    <property type="protein sequence ID" value="RGC50295.1"/>
    <property type="molecule type" value="Genomic_DNA"/>
</dbReference>
<dbReference type="SUPFAM" id="SSF53383">
    <property type="entry name" value="PLP-dependent transferases"/>
    <property type="match status" value="1"/>
</dbReference>
<dbReference type="Proteomes" id="UP000261231">
    <property type="component" value="Unassembled WGS sequence"/>
</dbReference>
<dbReference type="AlphaFoldDB" id="A0A3E2XPH5"/>
<evidence type="ECO:0000313" key="1">
    <source>
        <dbReference type="EMBL" id="RGC50295.1"/>
    </source>
</evidence>
<keyword evidence="2" id="KW-1185">Reference proteome</keyword>
<accession>A0A3E2XPH5</accession>
<dbReference type="RefSeq" id="WP_117538881.1">
    <property type="nucleotide sequence ID" value="NZ_JAQENQ010000010.1"/>
</dbReference>
<sequence length="320" mass="37621">MKEIGGFLEFEMNTGHEFHEDCIALNSGRNCLRYLIRVRNISKIWLPKLLCSAISDTCKEENVEICYYSIDEYLKPVLSGVPENEWLYLINYYGQYTDNEIIAYAERYKNIIVDNAQAFYNKPVSNLDTLYTCRKFFGVPDGGYLYTVCKNSFDLQVDESYDRIQFLAGRFEKSANEFYAAYRKNEEAIDTLPLKVMSRMTKNLLCGVNYEDAAKKRENNFGFLHQHLKNVNRLDNIIIPKGPYMYPFLVRKGSELRAYLQKEKIYIPLLWPNVKRALCSEDIEYQLADNILPLPCDQRYFSGDMMYMLEKIKRMEGLWV</sequence>
<evidence type="ECO:0008006" key="3">
    <source>
        <dbReference type="Google" id="ProtNLM"/>
    </source>
</evidence>
<comment type="caution">
    <text evidence="1">The sequence shown here is derived from an EMBL/GenBank/DDBJ whole genome shotgun (WGS) entry which is preliminary data.</text>
</comment>
<proteinExistence type="predicted"/>
<name>A0A3E2XPH5_9FIRM</name>
<organism evidence="1 2">
    <name type="scientific">Coprococcus catus</name>
    <dbReference type="NCBI Taxonomy" id="116085"/>
    <lineage>
        <taxon>Bacteria</taxon>
        <taxon>Bacillati</taxon>
        <taxon>Bacillota</taxon>
        <taxon>Clostridia</taxon>
        <taxon>Lachnospirales</taxon>
        <taxon>Lachnospiraceae</taxon>
        <taxon>Coprococcus</taxon>
    </lineage>
</organism>
<dbReference type="OrthoDB" id="8955051at2"/>
<evidence type="ECO:0000313" key="2">
    <source>
        <dbReference type="Proteomes" id="UP000261231"/>
    </source>
</evidence>
<gene>
    <name evidence="1" type="ORF">DW747_02680</name>
</gene>
<reference evidence="1 2" key="1">
    <citation type="submission" date="2018-08" db="EMBL/GenBank/DDBJ databases">
        <title>A genome reference for cultivated species of the human gut microbiota.</title>
        <authorList>
            <person name="Zou Y."/>
            <person name="Xue W."/>
            <person name="Luo G."/>
        </authorList>
    </citation>
    <scope>NUCLEOTIDE SEQUENCE [LARGE SCALE GENOMIC DNA]</scope>
    <source>
        <strain evidence="1 2">AM28-39</strain>
    </source>
</reference>
<protein>
    <recommendedName>
        <fullName evidence="3">DegT/DnrJ/EryC1/StrS aminotransferase family protein</fullName>
    </recommendedName>
</protein>
<dbReference type="InterPro" id="IPR015424">
    <property type="entry name" value="PyrdxlP-dep_Trfase"/>
</dbReference>